<reference evidence="7 8" key="1">
    <citation type="journal article" date="2014" name="Nature">
        <title>An environmental bacterial taxon with a large and distinct metabolic repertoire.</title>
        <authorList>
            <person name="Wilson M.C."/>
            <person name="Mori T."/>
            <person name="Ruckert C."/>
            <person name="Uria A.R."/>
            <person name="Helf M.J."/>
            <person name="Takada K."/>
            <person name="Gernert C."/>
            <person name="Steffens U.A."/>
            <person name="Heycke N."/>
            <person name="Schmitt S."/>
            <person name="Rinke C."/>
            <person name="Helfrich E.J."/>
            <person name="Brachmann A.O."/>
            <person name="Gurgui C."/>
            <person name="Wakimoto T."/>
            <person name="Kracht M."/>
            <person name="Crusemann M."/>
            <person name="Hentschel U."/>
            <person name="Abe I."/>
            <person name="Matsunaga S."/>
            <person name="Kalinowski J."/>
            <person name="Takeyama H."/>
            <person name="Piel J."/>
        </authorList>
    </citation>
    <scope>NUCLEOTIDE SEQUENCE [LARGE SCALE GENOMIC DNA]</scope>
    <source>
        <strain evidence="8">TSY1</strain>
    </source>
</reference>
<dbReference type="Pfam" id="PF02518">
    <property type="entry name" value="HATPase_c"/>
    <property type="match status" value="1"/>
</dbReference>
<evidence type="ECO:0000259" key="5">
    <source>
        <dbReference type="PROSITE" id="PS50109"/>
    </source>
</evidence>
<dbReference type="Proteomes" id="UP000019141">
    <property type="component" value="Unassembled WGS sequence"/>
</dbReference>
<protein>
    <recommendedName>
        <fullName evidence="2">histidine kinase</fullName>
        <ecNumber evidence="2">2.7.13.3</ecNumber>
    </recommendedName>
</protein>
<dbReference type="Gene3D" id="3.40.50.2300">
    <property type="match status" value="1"/>
</dbReference>
<dbReference type="SMART" id="SM00387">
    <property type="entry name" value="HATPase_c"/>
    <property type="match status" value="1"/>
</dbReference>
<evidence type="ECO:0000259" key="6">
    <source>
        <dbReference type="PROSITE" id="PS50110"/>
    </source>
</evidence>
<dbReference type="Gene3D" id="3.30.565.10">
    <property type="entry name" value="Histidine kinase-like ATPase, C-terminal domain"/>
    <property type="match status" value="1"/>
</dbReference>
<dbReference type="SMART" id="SM00448">
    <property type="entry name" value="REC"/>
    <property type="match status" value="1"/>
</dbReference>
<dbReference type="InterPro" id="IPR036890">
    <property type="entry name" value="HATPase_C_sf"/>
</dbReference>
<dbReference type="PATRIC" id="fig|1429438.4.peg.527"/>
<dbReference type="EMBL" id="AZHW01000092">
    <property type="protein sequence ID" value="ETX02953.1"/>
    <property type="molecule type" value="Genomic_DNA"/>
</dbReference>
<dbReference type="SUPFAM" id="SSF52172">
    <property type="entry name" value="CheY-like"/>
    <property type="match status" value="1"/>
</dbReference>
<feature type="domain" description="Histidine kinase" evidence="5">
    <location>
        <begin position="1"/>
        <end position="120"/>
    </location>
</feature>
<dbReference type="InterPro" id="IPR005467">
    <property type="entry name" value="His_kinase_dom"/>
</dbReference>
<dbReference type="InterPro" id="IPR001789">
    <property type="entry name" value="Sig_transdc_resp-reg_receiver"/>
</dbReference>
<sequence length="265" mass="28905">MHQVLMNLCANAEHAMRQHGGLLEVRLEAVRVDAVFASHHPPLRSGPHVRLIVRDTGHGIPPEVRARIFDPFFTTKAVGEGTGMGLAVVHGIITNHDGAILVESQPMQGTTFTVYLPQWMDATTEGGQAIVELPAGRGRILFVDDEAALTRAGQAILSRLGYTVTAHTNSREALACFRSAPEAFDLVITDQTMPHMTGEALSQAVRQIRPDIPIILCTGFSHVITKETALSMGLNAFLQKPLTMHDLGETVQRVLDQPVYRPADR</sequence>
<evidence type="ECO:0000256" key="4">
    <source>
        <dbReference type="PROSITE-ProRule" id="PRU00169"/>
    </source>
</evidence>
<organism evidence="7 8">
    <name type="scientific">Entotheonella factor</name>
    <dbReference type="NCBI Taxonomy" id="1429438"/>
    <lineage>
        <taxon>Bacteria</taxon>
        <taxon>Pseudomonadati</taxon>
        <taxon>Nitrospinota/Tectimicrobiota group</taxon>
        <taxon>Candidatus Tectimicrobiota</taxon>
        <taxon>Candidatus Entotheonellia</taxon>
        <taxon>Candidatus Entotheonellales</taxon>
        <taxon>Candidatus Entotheonellaceae</taxon>
        <taxon>Candidatus Entotheonella</taxon>
    </lineage>
</organism>
<dbReference type="PRINTS" id="PR00344">
    <property type="entry name" value="BCTRLSENSOR"/>
</dbReference>
<dbReference type="PANTHER" id="PTHR43547:SF2">
    <property type="entry name" value="HYBRID SIGNAL TRANSDUCTION HISTIDINE KINASE C"/>
    <property type="match status" value="1"/>
</dbReference>
<evidence type="ECO:0000256" key="2">
    <source>
        <dbReference type="ARBA" id="ARBA00012438"/>
    </source>
</evidence>
<keyword evidence="8" id="KW-1185">Reference proteome</keyword>
<dbReference type="PANTHER" id="PTHR43547">
    <property type="entry name" value="TWO-COMPONENT HISTIDINE KINASE"/>
    <property type="match status" value="1"/>
</dbReference>
<dbReference type="PROSITE" id="PS50110">
    <property type="entry name" value="RESPONSE_REGULATORY"/>
    <property type="match status" value="1"/>
</dbReference>
<dbReference type="AlphaFoldDB" id="W4LYH5"/>
<comment type="catalytic activity">
    <reaction evidence="1">
        <text>ATP + protein L-histidine = ADP + protein N-phospho-L-histidine.</text>
        <dbReference type="EC" id="2.7.13.3"/>
    </reaction>
</comment>
<evidence type="ECO:0000313" key="8">
    <source>
        <dbReference type="Proteomes" id="UP000019141"/>
    </source>
</evidence>
<dbReference type="EC" id="2.7.13.3" evidence="2"/>
<dbReference type="CDD" id="cd00156">
    <property type="entry name" value="REC"/>
    <property type="match status" value="1"/>
</dbReference>
<evidence type="ECO:0000313" key="7">
    <source>
        <dbReference type="EMBL" id="ETX02953.1"/>
    </source>
</evidence>
<proteinExistence type="predicted"/>
<feature type="modified residue" description="4-aspartylphosphate" evidence="4">
    <location>
        <position position="190"/>
    </location>
</feature>
<evidence type="ECO:0000256" key="3">
    <source>
        <dbReference type="ARBA" id="ARBA00022553"/>
    </source>
</evidence>
<dbReference type="InterPro" id="IPR004358">
    <property type="entry name" value="Sig_transdc_His_kin-like_C"/>
</dbReference>
<dbReference type="InterPro" id="IPR011006">
    <property type="entry name" value="CheY-like_superfamily"/>
</dbReference>
<accession>W4LYH5</accession>
<dbReference type="PROSITE" id="PS50109">
    <property type="entry name" value="HIS_KIN"/>
    <property type="match status" value="1"/>
</dbReference>
<comment type="caution">
    <text evidence="7">The sequence shown here is derived from an EMBL/GenBank/DDBJ whole genome shotgun (WGS) entry which is preliminary data.</text>
</comment>
<feature type="domain" description="Response regulatory" evidence="6">
    <location>
        <begin position="139"/>
        <end position="255"/>
    </location>
</feature>
<name>W4LYH5_ENTF1</name>
<dbReference type="InterPro" id="IPR003594">
    <property type="entry name" value="HATPase_dom"/>
</dbReference>
<dbReference type="HOGENOM" id="CLU_000445_114_6_7"/>
<dbReference type="SUPFAM" id="SSF55874">
    <property type="entry name" value="ATPase domain of HSP90 chaperone/DNA topoisomerase II/histidine kinase"/>
    <property type="match status" value="1"/>
</dbReference>
<dbReference type="Pfam" id="PF00072">
    <property type="entry name" value="Response_reg"/>
    <property type="match status" value="1"/>
</dbReference>
<keyword evidence="3 4" id="KW-0597">Phosphoprotein</keyword>
<gene>
    <name evidence="7" type="ORF">ETSY1_01730</name>
</gene>
<evidence type="ECO:0000256" key="1">
    <source>
        <dbReference type="ARBA" id="ARBA00000085"/>
    </source>
</evidence>
<dbReference type="GO" id="GO:0000155">
    <property type="term" value="F:phosphorelay sensor kinase activity"/>
    <property type="evidence" value="ECO:0007669"/>
    <property type="project" value="TreeGrafter"/>
</dbReference>